<dbReference type="GO" id="GO:0005829">
    <property type="term" value="C:cytosol"/>
    <property type="evidence" value="ECO:0007669"/>
    <property type="project" value="TreeGrafter"/>
</dbReference>
<proteinExistence type="predicted"/>
<gene>
    <name evidence="2" type="ORF">DV701_00740</name>
</gene>
<organism evidence="2 3">
    <name type="scientific">Ornithinimicrobium avium</name>
    <dbReference type="NCBI Taxonomy" id="2283195"/>
    <lineage>
        <taxon>Bacteria</taxon>
        <taxon>Bacillati</taxon>
        <taxon>Actinomycetota</taxon>
        <taxon>Actinomycetes</taxon>
        <taxon>Micrococcales</taxon>
        <taxon>Ornithinimicrobiaceae</taxon>
        <taxon>Ornithinimicrobium</taxon>
    </lineage>
</organism>
<name>A0A345NIP5_9MICO</name>
<dbReference type="InterPro" id="IPR052341">
    <property type="entry name" value="LOG_family_nucleotidases"/>
</dbReference>
<sequence>MEHSQRPVSARVSAAPVGGRSLPEVRYPRAQTLASGPPREVEDRTTWARLLRAPEPLHALRLQGLDLSADRDLLLARDDLSDLVVLGGVLDEEVQEHLREHGAIIFPALPHAPVDPYRARLYTPQELYAGLEEEGYASTVDARAYRWFADAEVRHDAYVTVLRAIHDDAMSDALSSRVEGRRVVGVMGGHALRRGSEGFAAAALLGHRVAGTGAVVLTGGGPGAMEAANLGAWAPDEVVLADALEDLARVPDFAPNIGAWAESALALRRDAPGEWPGRLRSLGIPTWYYGHEPPNAFAQLVAKFFSNALREDLLLAHSRDGLVVLPGAAGTVQEIFQMATRLYYEVDATDRPLTPVVLVGRRHWTEELPVWGLLQALGEDRRMRKALFLVDTVDEAAAVVAGG</sequence>
<protein>
    <submittedName>
        <fullName evidence="2">Rossmann fold nucleotide-binding protein</fullName>
    </submittedName>
</protein>
<dbReference type="PANTHER" id="PTHR43393:SF3">
    <property type="entry name" value="LYSINE DECARBOXYLASE-LIKE PROTEIN"/>
    <property type="match status" value="1"/>
</dbReference>
<dbReference type="PANTHER" id="PTHR43393">
    <property type="entry name" value="CYTOKININ RIBOSIDE 5'-MONOPHOSPHATE PHOSPHORIBOHYDROLASE"/>
    <property type="match status" value="1"/>
</dbReference>
<dbReference type="RefSeq" id="WP_114926671.1">
    <property type="nucleotide sequence ID" value="NZ_CP031229.1"/>
</dbReference>
<dbReference type="Proteomes" id="UP000253790">
    <property type="component" value="Chromosome"/>
</dbReference>
<dbReference type="Gene3D" id="3.40.50.450">
    <property type="match status" value="1"/>
</dbReference>
<dbReference type="KEGG" id="orn:DV701_00740"/>
<reference evidence="2 3" key="1">
    <citation type="submission" date="2018-07" db="EMBL/GenBank/DDBJ databases">
        <title>Complete genome sequencing of Ornithinimicrobium sp. AMA3305.</title>
        <authorList>
            <person name="Bae J.-W."/>
        </authorList>
    </citation>
    <scope>NUCLEOTIDE SEQUENCE [LARGE SCALE GENOMIC DNA]</scope>
    <source>
        <strain evidence="2 3">AMA3305</strain>
    </source>
</reference>
<evidence type="ECO:0000313" key="3">
    <source>
        <dbReference type="Proteomes" id="UP000253790"/>
    </source>
</evidence>
<dbReference type="InterPro" id="IPR031100">
    <property type="entry name" value="LOG_fam"/>
</dbReference>
<feature type="region of interest" description="Disordered" evidence="1">
    <location>
        <begin position="1"/>
        <end position="24"/>
    </location>
</feature>
<evidence type="ECO:0000313" key="2">
    <source>
        <dbReference type="EMBL" id="AXH94903.1"/>
    </source>
</evidence>
<dbReference type="AlphaFoldDB" id="A0A345NIP5"/>
<dbReference type="Pfam" id="PF03641">
    <property type="entry name" value="Lysine_decarbox"/>
    <property type="match status" value="1"/>
</dbReference>
<accession>A0A345NIP5</accession>
<dbReference type="SUPFAM" id="SSF102405">
    <property type="entry name" value="MCP/YpsA-like"/>
    <property type="match status" value="1"/>
</dbReference>
<dbReference type="OrthoDB" id="9807160at2"/>
<keyword evidence="3" id="KW-1185">Reference proteome</keyword>
<dbReference type="EMBL" id="CP031229">
    <property type="protein sequence ID" value="AXH94903.1"/>
    <property type="molecule type" value="Genomic_DNA"/>
</dbReference>
<evidence type="ECO:0000256" key="1">
    <source>
        <dbReference type="SAM" id="MobiDB-lite"/>
    </source>
</evidence>